<keyword evidence="3" id="KW-1185">Reference proteome</keyword>
<evidence type="ECO:0000313" key="3">
    <source>
        <dbReference type="Proteomes" id="UP000679992"/>
    </source>
</evidence>
<evidence type="ECO:0000256" key="1">
    <source>
        <dbReference type="SAM" id="SignalP"/>
    </source>
</evidence>
<accession>A0ABQ4MHE2</accession>
<feature type="chain" id="PRO_5046537061" description="DUF4367 domain-containing protein" evidence="1">
    <location>
        <begin position="19"/>
        <end position="183"/>
    </location>
</feature>
<sequence length="183" mass="20640">MRKSLFIFFTFFTVFLSACNPSDRSLAEVVRDIRETIPNFTIPVLDGYEVNSVFDISLPQSDTSAFIINYTERKGKKLKSEFGPEDSIQALYGPYEGDGLLEIGISEPVAGKSTTEYENTRTVNGLTIQYNRSVPLNAILISTKFNGLSYLASSRSITNEYEEEQFLELFTKALKELGENRNE</sequence>
<comment type="caution">
    <text evidence="2">The sequence shown here is derived from an EMBL/GenBank/DDBJ whole genome shotgun (WGS) entry which is preliminary data.</text>
</comment>
<organism evidence="2 3">
    <name type="scientific">Paenibacillus vini</name>
    <dbReference type="NCBI Taxonomy" id="1476024"/>
    <lineage>
        <taxon>Bacteria</taxon>
        <taxon>Bacillati</taxon>
        <taxon>Bacillota</taxon>
        <taxon>Bacilli</taxon>
        <taxon>Bacillales</taxon>
        <taxon>Paenibacillaceae</taxon>
        <taxon>Paenibacillus</taxon>
    </lineage>
</organism>
<reference evidence="2 3" key="1">
    <citation type="submission" date="2021-03" db="EMBL/GenBank/DDBJ databases">
        <title>Antimicrobial resistance genes in bacteria isolated from Japanese honey, and their potential for conferring macrolide and lincosamide resistance in the American foulbrood pathogen Paenibacillus larvae.</title>
        <authorList>
            <person name="Okamoto M."/>
            <person name="Kumagai M."/>
            <person name="Kanamori H."/>
            <person name="Takamatsu D."/>
        </authorList>
    </citation>
    <scope>NUCLEOTIDE SEQUENCE [LARGE SCALE GENOMIC DNA]</scope>
    <source>
        <strain evidence="2 3">J42TS3</strain>
    </source>
</reference>
<dbReference type="EMBL" id="BOSL01000018">
    <property type="protein sequence ID" value="GIP55408.1"/>
    <property type="molecule type" value="Genomic_DNA"/>
</dbReference>
<feature type="signal peptide" evidence="1">
    <location>
        <begin position="1"/>
        <end position="18"/>
    </location>
</feature>
<keyword evidence="1" id="KW-0732">Signal</keyword>
<evidence type="ECO:0000313" key="2">
    <source>
        <dbReference type="EMBL" id="GIP55408.1"/>
    </source>
</evidence>
<name>A0ABQ4MHE2_9BACL</name>
<dbReference type="Proteomes" id="UP000679992">
    <property type="component" value="Unassembled WGS sequence"/>
</dbReference>
<evidence type="ECO:0008006" key="4">
    <source>
        <dbReference type="Google" id="ProtNLM"/>
    </source>
</evidence>
<dbReference type="PROSITE" id="PS51257">
    <property type="entry name" value="PROKAR_LIPOPROTEIN"/>
    <property type="match status" value="1"/>
</dbReference>
<dbReference type="RefSeq" id="WP_213656367.1">
    <property type="nucleotide sequence ID" value="NZ_BOSL01000018.1"/>
</dbReference>
<gene>
    <name evidence="2" type="ORF">J42TS3_44430</name>
</gene>
<proteinExistence type="predicted"/>
<protein>
    <recommendedName>
        <fullName evidence="4">DUF4367 domain-containing protein</fullName>
    </recommendedName>
</protein>